<dbReference type="PANTHER" id="PTHR11831">
    <property type="entry name" value="30S 40S RIBOSOMAL PROTEIN"/>
    <property type="match status" value="1"/>
</dbReference>
<proteinExistence type="inferred from homology"/>
<dbReference type="InterPro" id="IPR022801">
    <property type="entry name" value="Ribosomal_uS4"/>
</dbReference>
<dbReference type="GO" id="GO:0015935">
    <property type="term" value="C:small ribosomal subunit"/>
    <property type="evidence" value="ECO:0007669"/>
    <property type="project" value="InterPro"/>
</dbReference>
<dbReference type="AlphaFoldDB" id="A0A3B1DL47"/>
<dbReference type="SMART" id="SM00363">
    <property type="entry name" value="S4"/>
    <property type="match status" value="1"/>
</dbReference>
<dbReference type="GO" id="GO:0019843">
    <property type="term" value="F:rRNA binding"/>
    <property type="evidence" value="ECO:0007669"/>
    <property type="project" value="UniProtKB-KW"/>
</dbReference>
<keyword evidence="3" id="KW-0694">RNA-binding</keyword>
<dbReference type="InterPro" id="IPR005709">
    <property type="entry name" value="Ribosomal_uS4_bac-type"/>
</dbReference>
<dbReference type="SMART" id="SM01390">
    <property type="entry name" value="Ribosomal_S4"/>
    <property type="match status" value="1"/>
</dbReference>
<evidence type="ECO:0000256" key="2">
    <source>
        <dbReference type="ARBA" id="ARBA00022730"/>
    </source>
</evidence>
<evidence type="ECO:0000256" key="1">
    <source>
        <dbReference type="ARBA" id="ARBA00007465"/>
    </source>
</evidence>
<evidence type="ECO:0000256" key="4">
    <source>
        <dbReference type="ARBA" id="ARBA00022980"/>
    </source>
</evidence>
<evidence type="ECO:0000259" key="6">
    <source>
        <dbReference type="SMART" id="SM00363"/>
    </source>
</evidence>
<organism evidence="8">
    <name type="scientific">hydrothermal vent metagenome</name>
    <dbReference type="NCBI Taxonomy" id="652676"/>
    <lineage>
        <taxon>unclassified sequences</taxon>
        <taxon>metagenomes</taxon>
        <taxon>ecological metagenomes</taxon>
    </lineage>
</organism>
<dbReference type="PROSITE" id="PS50889">
    <property type="entry name" value="S4"/>
    <property type="match status" value="1"/>
</dbReference>
<dbReference type="InterPro" id="IPR002942">
    <property type="entry name" value="S4_RNA-bd"/>
</dbReference>
<reference evidence="8" key="1">
    <citation type="submission" date="2018-06" db="EMBL/GenBank/DDBJ databases">
        <authorList>
            <person name="Zhirakovskaya E."/>
        </authorList>
    </citation>
    <scope>NUCLEOTIDE SEQUENCE</scope>
</reference>
<accession>A0A3B1DL47</accession>
<dbReference type="InterPro" id="IPR001912">
    <property type="entry name" value="Ribosomal_uS4_N"/>
</dbReference>
<feature type="domain" description="RNA-binding S4" evidence="6">
    <location>
        <begin position="92"/>
        <end position="154"/>
    </location>
</feature>
<keyword evidence="2" id="KW-0699">rRNA-binding</keyword>
<dbReference type="HAMAP" id="MF_01306_B">
    <property type="entry name" value="Ribosomal_uS4_B"/>
    <property type="match status" value="1"/>
</dbReference>
<dbReference type="InterPro" id="IPR036986">
    <property type="entry name" value="S4_RNA-bd_sf"/>
</dbReference>
<dbReference type="FunFam" id="3.10.290.10:FF:000001">
    <property type="entry name" value="30S ribosomal protein S4"/>
    <property type="match status" value="1"/>
</dbReference>
<dbReference type="Pfam" id="PF01479">
    <property type="entry name" value="S4"/>
    <property type="match status" value="1"/>
</dbReference>
<evidence type="ECO:0000256" key="3">
    <source>
        <dbReference type="ARBA" id="ARBA00022884"/>
    </source>
</evidence>
<keyword evidence="5" id="KW-0687">Ribonucleoprotein</keyword>
<dbReference type="GO" id="GO:0006412">
    <property type="term" value="P:translation"/>
    <property type="evidence" value="ECO:0007669"/>
    <property type="project" value="InterPro"/>
</dbReference>
<comment type="similarity">
    <text evidence="1">Belongs to the universal ribosomal protein uS4 family.</text>
</comment>
<dbReference type="EMBL" id="UOGK01000273">
    <property type="protein sequence ID" value="VAX39641.1"/>
    <property type="molecule type" value="Genomic_DNA"/>
</dbReference>
<sequence>MARYTGPKVKLSRRCGVPIADIPKHTSKRALNPNGVHGYRGRRLRAYGIRLNEKQKLRYHYGMMEKQFRLTVDEAARRPGNTGEVLLQLLEQRLDNVVRRAGLTRTIWAARQMVAHGHVLINGKKVDRPSFQVSVGDVLTLKTKVQKLARENMESLAGHEVPGWLDFNPSELTVKIIAAPTVDQTPFDINTNLIVEFYR</sequence>
<protein>
    <submittedName>
        <fullName evidence="8">SSU ribosomal protein S4p (S9e) @ SSU ribosomal protein S4p (S9e), zinc-independent</fullName>
    </submittedName>
</protein>
<gene>
    <name evidence="8" type="ORF">MNBD_PLANCTO03-370</name>
</gene>
<dbReference type="Pfam" id="PF00163">
    <property type="entry name" value="Ribosomal_S4"/>
    <property type="match status" value="1"/>
</dbReference>
<name>A0A3B1DL47_9ZZZZ</name>
<dbReference type="Gene3D" id="3.10.290.10">
    <property type="entry name" value="RNA-binding S4 domain"/>
    <property type="match status" value="1"/>
</dbReference>
<evidence type="ECO:0000313" key="8">
    <source>
        <dbReference type="EMBL" id="VAX39641.1"/>
    </source>
</evidence>
<dbReference type="PANTHER" id="PTHR11831:SF4">
    <property type="entry name" value="SMALL RIBOSOMAL SUBUNIT PROTEIN US4M"/>
    <property type="match status" value="1"/>
</dbReference>
<dbReference type="Gene3D" id="1.10.1050.10">
    <property type="entry name" value="Ribosomal Protein S4 Delta 41, Chain A, domain 1"/>
    <property type="match status" value="1"/>
</dbReference>
<dbReference type="NCBIfam" id="TIGR01017">
    <property type="entry name" value="rpsD_bact"/>
    <property type="match status" value="1"/>
</dbReference>
<feature type="domain" description="Small ribosomal subunit protein uS4 N-terminal" evidence="7">
    <location>
        <begin position="3"/>
        <end position="91"/>
    </location>
</feature>
<dbReference type="CDD" id="cd00165">
    <property type="entry name" value="S4"/>
    <property type="match status" value="1"/>
</dbReference>
<dbReference type="NCBIfam" id="NF003717">
    <property type="entry name" value="PRK05327.1"/>
    <property type="match status" value="1"/>
</dbReference>
<dbReference type="GO" id="GO:0003735">
    <property type="term" value="F:structural constituent of ribosome"/>
    <property type="evidence" value="ECO:0007669"/>
    <property type="project" value="InterPro"/>
</dbReference>
<evidence type="ECO:0000259" key="7">
    <source>
        <dbReference type="SMART" id="SM01390"/>
    </source>
</evidence>
<evidence type="ECO:0000256" key="5">
    <source>
        <dbReference type="ARBA" id="ARBA00023274"/>
    </source>
</evidence>
<dbReference type="SUPFAM" id="SSF55174">
    <property type="entry name" value="Alpha-L RNA-binding motif"/>
    <property type="match status" value="1"/>
</dbReference>
<dbReference type="GO" id="GO:0042274">
    <property type="term" value="P:ribosomal small subunit biogenesis"/>
    <property type="evidence" value="ECO:0007669"/>
    <property type="project" value="TreeGrafter"/>
</dbReference>
<keyword evidence="4 8" id="KW-0689">Ribosomal protein</keyword>